<reference evidence="1" key="2">
    <citation type="submission" date="2024-10" db="UniProtKB">
        <authorList>
            <consortium name="EnsemblProtists"/>
        </authorList>
    </citation>
    <scope>IDENTIFICATION</scope>
</reference>
<name>A0A0D3KEP7_EMIH1</name>
<dbReference type="RefSeq" id="XP_005786661.1">
    <property type="nucleotide sequence ID" value="XM_005786604.1"/>
</dbReference>
<proteinExistence type="predicted"/>
<dbReference type="AlphaFoldDB" id="A0A0D3KEP7"/>
<dbReference type="HOGENOM" id="CLU_3091322_0_0_1"/>
<sequence>MADGGGGRGVAHTPGLALAVEALHAEYERALVEVFDQYKAAAGYPDAELTVL</sequence>
<dbReference type="KEGG" id="ehx:EMIHUDRAFT_201904"/>
<dbReference type="PaxDb" id="2903-EOD34232"/>
<dbReference type="EnsemblProtists" id="EOD34239">
    <property type="protein sequence ID" value="EOD34239"/>
    <property type="gene ID" value="EMIHUDRAFT_201912"/>
</dbReference>
<protein>
    <submittedName>
        <fullName evidence="1">Uncharacterized protein</fullName>
    </submittedName>
</protein>
<accession>A0A0D3KEP7</accession>
<reference evidence="2" key="1">
    <citation type="journal article" date="2013" name="Nature">
        <title>Pan genome of the phytoplankton Emiliania underpins its global distribution.</title>
        <authorList>
            <person name="Read B.A."/>
            <person name="Kegel J."/>
            <person name="Klute M.J."/>
            <person name="Kuo A."/>
            <person name="Lefebvre S.C."/>
            <person name="Maumus F."/>
            <person name="Mayer C."/>
            <person name="Miller J."/>
            <person name="Monier A."/>
            <person name="Salamov A."/>
            <person name="Young J."/>
            <person name="Aguilar M."/>
            <person name="Claverie J.M."/>
            <person name="Frickenhaus S."/>
            <person name="Gonzalez K."/>
            <person name="Herman E.K."/>
            <person name="Lin Y.C."/>
            <person name="Napier J."/>
            <person name="Ogata H."/>
            <person name="Sarno A.F."/>
            <person name="Shmutz J."/>
            <person name="Schroeder D."/>
            <person name="de Vargas C."/>
            <person name="Verret F."/>
            <person name="von Dassow P."/>
            <person name="Valentin K."/>
            <person name="Van de Peer Y."/>
            <person name="Wheeler G."/>
            <person name="Dacks J.B."/>
            <person name="Delwiche C.F."/>
            <person name="Dyhrman S.T."/>
            <person name="Glockner G."/>
            <person name="John U."/>
            <person name="Richards T."/>
            <person name="Worden A.Z."/>
            <person name="Zhang X."/>
            <person name="Grigoriev I.V."/>
            <person name="Allen A.E."/>
            <person name="Bidle K."/>
            <person name="Borodovsky M."/>
            <person name="Bowler C."/>
            <person name="Brownlee C."/>
            <person name="Cock J.M."/>
            <person name="Elias M."/>
            <person name="Gladyshev V.N."/>
            <person name="Groth M."/>
            <person name="Guda C."/>
            <person name="Hadaegh A."/>
            <person name="Iglesias-Rodriguez M.D."/>
            <person name="Jenkins J."/>
            <person name="Jones B.M."/>
            <person name="Lawson T."/>
            <person name="Leese F."/>
            <person name="Lindquist E."/>
            <person name="Lobanov A."/>
            <person name="Lomsadze A."/>
            <person name="Malik S.B."/>
            <person name="Marsh M.E."/>
            <person name="Mackinder L."/>
            <person name="Mock T."/>
            <person name="Mueller-Roeber B."/>
            <person name="Pagarete A."/>
            <person name="Parker M."/>
            <person name="Probert I."/>
            <person name="Quesneville H."/>
            <person name="Raines C."/>
            <person name="Rensing S.A."/>
            <person name="Riano-Pachon D.M."/>
            <person name="Richier S."/>
            <person name="Rokitta S."/>
            <person name="Shiraiwa Y."/>
            <person name="Soanes D.M."/>
            <person name="van der Giezen M."/>
            <person name="Wahlund T.M."/>
            <person name="Williams B."/>
            <person name="Wilson W."/>
            <person name="Wolfe G."/>
            <person name="Wurch L.L."/>
        </authorList>
    </citation>
    <scope>NUCLEOTIDE SEQUENCE</scope>
</reference>
<dbReference type="GeneID" id="17279503"/>
<dbReference type="RefSeq" id="XP_005786668.1">
    <property type="nucleotide sequence ID" value="XM_005786611.1"/>
</dbReference>
<evidence type="ECO:0000313" key="2">
    <source>
        <dbReference type="Proteomes" id="UP000013827"/>
    </source>
</evidence>
<dbReference type="EnsemblProtists" id="EOD34232">
    <property type="protein sequence ID" value="EOD34232"/>
    <property type="gene ID" value="EMIHUDRAFT_201904"/>
</dbReference>
<dbReference type="KEGG" id="ehx:EMIHUDRAFT_201912"/>
<evidence type="ECO:0000313" key="1">
    <source>
        <dbReference type="EnsemblProtists" id="EOD34232"/>
    </source>
</evidence>
<keyword evidence="2" id="KW-1185">Reference proteome</keyword>
<dbReference type="Proteomes" id="UP000013827">
    <property type="component" value="Unassembled WGS sequence"/>
</dbReference>
<organism evidence="1 2">
    <name type="scientific">Emiliania huxleyi (strain CCMP1516)</name>
    <dbReference type="NCBI Taxonomy" id="280463"/>
    <lineage>
        <taxon>Eukaryota</taxon>
        <taxon>Haptista</taxon>
        <taxon>Haptophyta</taxon>
        <taxon>Prymnesiophyceae</taxon>
        <taxon>Isochrysidales</taxon>
        <taxon>Noelaerhabdaceae</taxon>
        <taxon>Emiliania</taxon>
    </lineage>
</organism>
<dbReference type="GeneID" id="17279510"/>